<protein>
    <submittedName>
        <fullName evidence="1">Uncharacterized protein</fullName>
    </submittedName>
</protein>
<gene>
    <name evidence="1" type="ORF">US50_C0021G0004</name>
</gene>
<evidence type="ECO:0000313" key="2">
    <source>
        <dbReference type="Proteomes" id="UP000033876"/>
    </source>
</evidence>
<proteinExistence type="predicted"/>
<name>A0A0G0H9L0_9BACT</name>
<sequence>MSYESKHAGKDFIKIANNNSNLEILKNLSELGQHYNVTFGTDVLLKFEEKRGEFESFISDNERNKILKYASGLTLGSRTIINLMENKTQKYLHFFEEKQNQANIELLKKRGYGFREFFELIQYDYDRSINDPDFLILLNEFSNKKIEPENTAWYLVYLKQYYDIEKNYFKLLAGDLKKIGVGDLGNSIFEIHNKEKLEKSTNLFKKISTSYSESDPERFSEDPALNIINKLGYYDRMPNYISSLDDKNKTEWIVRVARNMYMSKIPVTPENFEQTYYETLNLRMDKELLEKDLFKDRNVALFAHNEELYQRDTTLEEGFKKSDDRFGKQAVQVGISKQKPTNLTLFRTEDNEESLKNTKKSFLNYIKNHSSLTVVFDAHGDPDGISFTGNTPPGYDEMSGLKQLDVLAKKQVSFEELASAFEKRYDNGFTDIPILILDVCFNQNFIRNLNEQIVKINDSKHKKIPLPIAAGVSEYGQPGFSYLSNAYGSIFLQLILENKNETKLKDIIEIEAANGSTGMESNISLFVPFTKEGSSEKNKKIKQRIFYQIAQTEETPLNKTFALQYANMLMDNKLDDKTASYYEFARPEQAHEIKRIIDESESENIA</sequence>
<organism evidence="1 2">
    <name type="scientific">Candidatus Nomurabacteria bacterium GW2011_GWB1_37_5</name>
    <dbReference type="NCBI Taxonomy" id="1618742"/>
    <lineage>
        <taxon>Bacteria</taxon>
        <taxon>Candidatus Nomuraibacteriota</taxon>
    </lineage>
</organism>
<evidence type="ECO:0000313" key="1">
    <source>
        <dbReference type="EMBL" id="KKQ35215.1"/>
    </source>
</evidence>
<dbReference type="EMBL" id="LBTF01000021">
    <property type="protein sequence ID" value="KKQ35215.1"/>
    <property type="molecule type" value="Genomic_DNA"/>
</dbReference>
<reference evidence="1 2" key="1">
    <citation type="journal article" date="2015" name="Nature">
        <title>rRNA introns, odd ribosomes, and small enigmatic genomes across a large radiation of phyla.</title>
        <authorList>
            <person name="Brown C.T."/>
            <person name="Hug L.A."/>
            <person name="Thomas B.C."/>
            <person name="Sharon I."/>
            <person name="Castelle C.J."/>
            <person name="Singh A."/>
            <person name="Wilkins M.J."/>
            <person name="Williams K.H."/>
            <person name="Banfield J.F."/>
        </authorList>
    </citation>
    <scope>NUCLEOTIDE SEQUENCE [LARGE SCALE GENOMIC DNA]</scope>
</reference>
<dbReference type="AlphaFoldDB" id="A0A0G0H9L0"/>
<accession>A0A0G0H9L0</accession>
<comment type="caution">
    <text evidence="1">The sequence shown here is derived from an EMBL/GenBank/DDBJ whole genome shotgun (WGS) entry which is preliminary data.</text>
</comment>
<dbReference type="Proteomes" id="UP000033876">
    <property type="component" value="Unassembled WGS sequence"/>
</dbReference>